<dbReference type="EMBL" id="CDSC02000378">
    <property type="protein sequence ID" value="SEH96735.1"/>
    <property type="molecule type" value="Genomic_DNA"/>
</dbReference>
<proteinExistence type="predicted"/>
<gene>
    <name evidence="2" type="ORF">BAZSYMA_ACONTIG168713_0</name>
</gene>
<reference evidence="3" key="1">
    <citation type="submission" date="2016-06" db="EMBL/GenBank/DDBJ databases">
        <authorList>
            <person name="Petersen J."/>
            <person name="Sayavedra L."/>
        </authorList>
    </citation>
    <scope>NUCLEOTIDE SEQUENCE [LARGE SCALE GENOMIC DNA]</scope>
    <source>
        <strain evidence="3">BazSymA</strain>
    </source>
</reference>
<evidence type="ECO:0000313" key="2">
    <source>
        <dbReference type="EMBL" id="SEH96735.1"/>
    </source>
</evidence>
<keyword evidence="1" id="KW-0472">Membrane</keyword>
<evidence type="ECO:0000256" key="1">
    <source>
        <dbReference type="SAM" id="Phobius"/>
    </source>
</evidence>
<feature type="transmembrane region" description="Helical" evidence="1">
    <location>
        <begin position="25"/>
        <end position="51"/>
    </location>
</feature>
<organism evidence="2 3">
    <name type="scientific">Bathymodiolus azoricus thioautotrophic gill symbiont</name>
    <dbReference type="NCBI Taxonomy" id="235205"/>
    <lineage>
        <taxon>Bacteria</taxon>
        <taxon>Pseudomonadati</taxon>
        <taxon>Pseudomonadota</taxon>
        <taxon>Gammaproteobacteria</taxon>
        <taxon>sulfur-oxidizing symbionts</taxon>
    </lineage>
</organism>
<accession>A0A1H6MCN7</accession>
<dbReference type="Proteomes" id="UP000198988">
    <property type="component" value="Unassembled WGS sequence"/>
</dbReference>
<protein>
    <submittedName>
        <fullName evidence="2">Uncharacterized protein</fullName>
    </submittedName>
</protein>
<evidence type="ECO:0000313" key="3">
    <source>
        <dbReference type="Proteomes" id="UP000198988"/>
    </source>
</evidence>
<sequence length="57" mass="6614">MILMLMLIICWHLKGVQVTLVLETLLMALVWIMMIAIMNSNQMQVTMIIPLRVKTKT</sequence>
<keyword evidence="1" id="KW-0812">Transmembrane</keyword>
<dbReference type="AlphaFoldDB" id="A0A1H6MCN7"/>
<name>A0A1H6MCN7_9GAMM</name>
<keyword evidence="1" id="KW-1133">Transmembrane helix</keyword>